<accession>A0ABU5WTH4</accession>
<dbReference type="InterPro" id="IPR049973">
    <property type="entry name" value="STY0301-like"/>
</dbReference>
<sequence length="173" mass="19524">MQGQGQKWPLHRSEQQCRCIFGGEMMTFIRQTPYRLLTITAFAFSSLTVLPVSAAIANCPARIAVTQQLDGQPPDGWKNFDTQRTYPLAGVTFWSGPPGRIMSLLPNRSRTEPKSDVYTWSLAEAREDYWVSCDYGNTSVVIARPLGKHAQTCVARYKRGHAIVQTWQCTPRK</sequence>
<dbReference type="Proteomes" id="UP001304467">
    <property type="component" value="Unassembled WGS sequence"/>
</dbReference>
<protein>
    <submittedName>
        <fullName evidence="2">STY0301 family protein</fullName>
    </submittedName>
</protein>
<dbReference type="NCBIfam" id="NF042415">
    <property type="entry name" value="STY0301_fam"/>
    <property type="match status" value="1"/>
</dbReference>
<organism evidence="2 3">
    <name type="scientific">Burkholderia anthinoferrum</name>
    <dbReference type="NCBI Taxonomy" id="3090833"/>
    <lineage>
        <taxon>Bacteria</taxon>
        <taxon>Pseudomonadati</taxon>
        <taxon>Pseudomonadota</taxon>
        <taxon>Betaproteobacteria</taxon>
        <taxon>Burkholderiales</taxon>
        <taxon>Burkholderiaceae</taxon>
        <taxon>Burkholderia</taxon>
    </lineage>
</organism>
<comment type="caution">
    <text evidence="2">The sequence shown here is derived from an EMBL/GenBank/DDBJ whole genome shotgun (WGS) entry which is preliminary data.</text>
</comment>
<keyword evidence="1" id="KW-0812">Transmembrane</keyword>
<feature type="transmembrane region" description="Helical" evidence="1">
    <location>
        <begin position="36"/>
        <end position="57"/>
    </location>
</feature>
<proteinExistence type="predicted"/>
<keyword evidence="1" id="KW-1133">Transmembrane helix</keyword>
<dbReference type="EMBL" id="JAWRLE010000045">
    <property type="protein sequence ID" value="MEB2582070.1"/>
    <property type="molecule type" value="Genomic_DNA"/>
</dbReference>
<evidence type="ECO:0000313" key="3">
    <source>
        <dbReference type="Proteomes" id="UP001304467"/>
    </source>
</evidence>
<evidence type="ECO:0000313" key="2">
    <source>
        <dbReference type="EMBL" id="MEB2582070.1"/>
    </source>
</evidence>
<name>A0ABU5WTH4_9BURK</name>
<gene>
    <name evidence="2" type="ORF">SB593_24315</name>
</gene>
<evidence type="ECO:0000256" key="1">
    <source>
        <dbReference type="SAM" id="Phobius"/>
    </source>
</evidence>
<dbReference type="RefSeq" id="WP_323620627.1">
    <property type="nucleotide sequence ID" value="NZ_JAWRKY010000018.1"/>
</dbReference>
<keyword evidence="1" id="KW-0472">Membrane</keyword>
<keyword evidence="3" id="KW-1185">Reference proteome</keyword>
<reference evidence="2 3" key="1">
    <citation type="journal article" date="2023" name="Front. Microbiol.">
        <title>Genomic analyses of Burkholderia respiratory isolates indicates two evolutionarily distinct B. anthina clades.</title>
        <authorList>
            <person name="Pham A."/>
            <person name="Volmer J.G."/>
            <person name="Chambers D.C."/>
            <person name="Smith D.J."/>
            <person name="Reid D.W."/>
            <person name="Burr L."/>
            <person name="Wells T.J."/>
        </authorList>
    </citation>
    <scope>NUCLEOTIDE SEQUENCE [LARGE SCALE GENOMIC DNA]</scope>
    <source>
        <strain evidence="2 3">BCCIQ07A</strain>
    </source>
</reference>